<dbReference type="InterPro" id="IPR013658">
    <property type="entry name" value="SGL"/>
</dbReference>
<dbReference type="EMBL" id="JAVDRD010000002">
    <property type="protein sequence ID" value="MDR6510083.1"/>
    <property type="molecule type" value="Genomic_DNA"/>
</dbReference>
<dbReference type="Gene3D" id="2.120.10.30">
    <property type="entry name" value="TolB, C-terminal domain"/>
    <property type="match status" value="1"/>
</dbReference>
<dbReference type="SUPFAM" id="SSF63829">
    <property type="entry name" value="Calcium-dependent phosphotriesterase"/>
    <property type="match status" value="1"/>
</dbReference>
<dbReference type="PANTHER" id="PTHR10907:SF47">
    <property type="entry name" value="REGUCALCIN"/>
    <property type="match status" value="1"/>
</dbReference>
<dbReference type="PRINTS" id="PR01790">
    <property type="entry name" value="SMP30FAMILY"/>
</dbReference>
<evidence type="ECO:0000259" key="2">
    <source>
        <dbReference type="Pfam" id="PF08450"/>
    </source>
</evidence>
<evidence type="ECO:0000313" key="3">
    <source>
        <dbReference type="EMBL" id="MDR6510083.1"/>
    </source>
</evidence>
<proteinExistence type="inferred from homology"/>
<gene>
    <name evidence="3" type="ORF">J2792_000943</name>
</gene>
<name>A0ABU1MIC3_9SPHN</name>
<evidence type="ECO:0000313" key="4">
    <source>
        <dbReference type="Proteomes" id="UP001184150"/>
    </source>
</evidence>
<comment type="caution">
    <text evidence="3">The sequence shown here is derived from an EMBL/GenBank/DDBJ whole genome shotgun (WGS) entry which is preliminary data.</text>
</comment>
<reference evidence="3 4" key="1">
    <citation type="submission" date="2023-07" db="EMBL/GenBank/DDBJ databases">
        <title>Sorghum-associated microbial communities from plants grown in Nebraska, USA.</title>
        <authorList>
            <person name="Schachtman D."/>
        </authorList>
    </citation>
    <scope>NUCLEOTIDE SEQUENCE [LARGE SCALE GENOMIC DNA]</scope>
    <source>
        <strain evidence="3 4">DS1027</strain>
    </source>
</reference>
<dbReference type="InterPro" id="IPR011042">
    <property type="entry name" value="6-blade_b-propeller_TolB-like"/>
</dbReference>
<dbReference type="RefSeq" id="WP_309804541.1">
    <property type="nucleotide sequence ID" value="NZ_JAVDRD010000002.1"/>
</dbReference>
<evidence type="ECO:0000256" key="1">
    <source>
        <dbReference type="ARBA" id="ARBA00008853"/>
    </source>
</evidence>
<dbReference type="Proteomes" id="UP001184150">
    <property type="component" value="Unassembled WGS sequence"/>
</dbReference>
<dbReference type="InterPro" id="IPR005511">
    <property type="entry name" value="SMP-30"/>
</dbReference>
<protein>
    <submittedName>
        <fullName evidence="3">Sugar lactone lactonase YvrE</fullName>
    </submittedName>
</protein>
<organism evidence="3 4">
    <name type="scientific">Novosphingobium capsulatum</name>
    <dbReference type="NCBI Taxonomy" id="13688"/>
    <lineage>
        <taxon>Bacteria</taxon>
        <taxon>Pseudomonadati</taxon>
        <taxon>Pseudomonadota</taxon>
        <taxon>Alphaproteobacteria</taxon>
        <taxon>Sphingomonadales</taxon>
        <taxon>Sphingomonadaceae</taxon>
        <taxon>Novosphingobium</taxon>
    </lineage>
</organism>
<accession>A0ABU1MIC3</accession>
<feature type="domain" description="SMP-30/Gluconolactonase/LRE-like region" evidence="2">
    <location>
        <begin position="34"/>
        <end position="275"/>
    </location>
</feature>
<dbReference type="PANTHER" id="PTHR10907">
    <property type="entry name" value="REGUCALCIN"/>
    <property type="match status" value="1"/>
</dbReference>
<dbReference type="Pfam" id="PF08450">
    <property type="entry name" value="SGL"/>
    <property type="match status" value="1"/>
</dbReference>
<comment type="similarity">
    <text evidence="1">Belongs to the SMP-30/CGR1 family.</text>
</comment>
<sequence length="305" mass="32815">MTATDQGPDQATDQTTIQVVPVDRPGAFHGHDLLGEGLIWSDRQQALFWVDIIGQRINRLDLDSGIVAEWDVPDMIGWVLEREGGPGFIAGLRSGFATITLDPFSCVPIGAPEPDLPRNRMNDAMVCPQGCIWAGTMNMDGETPTGNFYRLDHDLSWTRVDSGYRIANGPVLSADGQWLYHTDSALGRVYRFAFHGNGTLGPREVFLDFPDAWGSPDGMTIDSDGGLWIAQWGAGSVSRFLADGTRTHCVALPASQITNLAFAGPSRDRLFVSSAADGVDEPAGGALFEIVGSGFRGCPTPRFGG</sequence>
<keyword evidence="4" id="KW-1185">Reference proteome</keyword>